<dbReference type="GO" id="GO:0004222">
    <property type="term" value="F:metalloendopeptidase activity"/>
    <property type="evidence" value="ECO:0007669"/>
    <property type="project" value="InterPro"/>
</dbReference>
<organism evidence="8 9">
    <name type="scientific">Candidatus Taylorbacteria bacterium RIFCSPHIGHO2_02_FULL_46_13</name>
    <dbReference type="NCBI Taxonomy" id="1802312"/>
    <lineage>
        <taxon>Bacteria</taxon>
        <taxon>Candidatus Tayloriibacteriota</taxon>
    </lineage>
</organism>
<evidence type="ECO:0000256" key="3">
    <source>
        <dbReference type="ARBA" id="ARBA00022723"/>
    </source>
</evidence>
<dbReference type="InterPro" id="IPR002036">
    <property type="entry name" value="YbeY"/>
</dbReference>
<keyword evidence="5 7" id="KW-0378">Hydrolase</keyword>
<keyword evidence="4 7" id="KW-0255">Endonuclease</keyword>
<dbReference type="Pfam" id="PF02130">
    <property type="entry name" value="YbeY"/>
    <property type="match status" value="1"/>
</dbReference>
<comment type="similarity">
    <text evidence="1 7">Belongs to the endoribonuclease YbeY family.</text>
</comment>
<dbReference type="HAMAP" id="MF_00009">
    <property type="entry name" value="Endoribonucl_YbeY"/>
    <property type="match status" value="1"/>
</dbReference>
<sequence>MKKDSRFLIVNLTKRNPSATADGLLFKRIKNAILGTRYRLELLFMSPRDSQILNHRYRNKNKPANVLSFVLSQKEGQIVVCPECAVREASRYEQTKKNFIRFLFIHAILHLKGLRHGSTMEAEERRFCKRFLPPKASSAFSYGKKNISRNRYRNLSGQSDGRGKRRTV</sequence>
<keyword evidence="2 7" id="KW-0540">Nuclease</keyword>
<accession>A0A1G2MSL0</accession>
<evidence type="ECO:0000313" key="9">
    <source>
        <dbReference type="Proteomes" id="UP000177565"/>
    </source>
</evidence>
<gene>
    <name evidence="7" type="primary">ybeY</name>
    <name evidence="8" type="ORF">A3C06_02400</name>
</gene>
<keyword evidence="6 7" id="KW-0862">Zinc</keyword>
<feature type="binding site" evidence="7">
    <location>
        <position position="116"/>
    </location>
    <ligand>
        <name>Zn(2+)</name>
        <dbReference type="ChEBI" id="CHEBI:29105"/>
        <note>catalytic</note>
    </ligand>
</feature>
<evidence type="ECO:0000256" key="2">
    <source>
        <dbReference type="ARBA" id="ARBA00022722"/>
    </source>
</evidence>
<evidence type="ECO:0000313" key="8">
    <source>
        <dbReference type="EMBL" id="OHA26870.1"/>
    </source>
</evidence>
<dbReference type="NCBIfam" id="TIGR00043">
    <property type="entry name" value="rRNA maturation RNase YbeY"/>
    <property type="match status" value="1"/>
</dbReference>
<dbReference type="GO" id="GO:0008270">
    <property type="term" value="F:zinc ion binding"/>
    <property type="evidence" value="ECO:0007669"/>
    <property type="project" value="UniProtKB-UniRule"/>
</dbReference>
<dbReference type="GO" id="GO:0005737">
    <property type="term" value="C:cytoplasm"/>
    <property type="evidence" value="ECO:0007669"/>
    <property type="project" value="UniProtKB-SubCell"/>
</dbReference>
<comment type="function">
    <text evidence="7">Single strand-specific metallo-endoribonuclease involved in late-stage 70S ribosome quality control and in maturation of the 3' terminus of the 16S rRNA.</text>
</comment>
<evidence type="ECO:0000256" key="7">
    <source>
        <dbReference type="HAMAP-Rule" id="MF_00009"/>
    </source>
</evidence>
<protein>
    <recommendedName>
        <fullName evidence="7">Endoribonuclease YbeY</fullName>
        <ecNumber evidence="7">3.1.-.-</ecNumber>
    </recommendedName>
</protein>
<dbReference type="Gene3D" id="3.40.390.30">
    <property type="entry name" value="Metalloproteases ('zincins'), catalytic domain"/>
    <property type="match status" value="1"/>
</dbReference>
<proteinExistence type="inferred from homology"/>
<comment type="cofactor">
    <cofactor evidence="7">
        <name>Zn(2+)</name>
        <dbReference type="ChEBI" id="CHEBI:29105"/>
    </cofactor>
    <text evidence="7">Binds 1 zinc ion.</text>
</comment>
<evidence type="ECO:0000256" key="6">
    <source>
        <dbReference type="ARBA" id="ARBA00022833"/>
    </source>
</evidence>
<feature type="binding site" evidence="7">
    <location>
        <position position="110"/>
    </location>
    <ligand>
        <name>Zn(2+)</name>
        <dbReference type="ChEBI" id="CHEBI:29105"/>
        <note>catalytic</note>
    </ligand>
</feature>
<dbReference type="EC" id="3.1.-.-" evidence="7"/>
<dbReference type="GO" id="GO:0006364">
    <property type="term" value="P:rRNA processing"/>
    <property type="evidence" value="ECO:0007669"/>
    <property type="project" value="UniProtKB-UniRule"/>
</dbReference>
<reference evidence="8 9" key="1">
    <citation type="journal article" date="2016" name="Nat. Commun.">
        <title>Thousands of microbial genomes shed light on interconnected biogeochemical processes in an aquifer system.</title>
        <authorList>
            <person name="Anantharaman K."/>
            <person name="Brown C.T."/>
            <person name="Hug L.A."/>
            <person name="Sharon I."/>
            <person name="Castelle C.J."/>
            <person name="Probst A.J."/>
            <person name="Thomas B.C."/>
            <person name="Singh A."/>
            <person name="Wilkins M.J."/>
            <person name="Karaoz U."/>
            <person name="Brodie E.L."/>
            <person name="Williams K.H."/>
            <person name="Hubbard S.S."/>
            <person name="Banfield J.F."/>
        </authorList>
    </citation>
    <scope>NUCLEOTIDE SEQUENCE [LARGE SCALE GENOMIC DNA]</scope>
</reference>
<keyword evidence="7" id="KW-0963">Cytoplasm</keyword>
<dbReference type="InterPro" id="IPR023091">
    <property type="entry name" value="MetalPrtase_cat_dom_sf_prd"/>
</dbReference>
<dbReference type="EMBL" id="MHRQ01000015">
    <property type="protein sequence ID" value="OHA26870.1"/>
    <property type="molecule type" value="Genomic_DNA"/>
</dbReference>
<dbReference type="GO" id="GO:0004521">
    <property type="term" value="F:RNA endonuclease activity"/>
    <property type="evidence" value="ECO:0007669"/>
    <property type="project" value="UniProtKB-UniRule"/>
</dbReference>
<keyword evidence="7" id="KW-0698">rRNA processing</keyword>
<comment type="caution">
    <text evidence="8">The sequence shown here is derived from an EMBL/GenBank/DDBJ whole genome shotgun (WGS) entry which is preliminary data.</text>
</comment>
<dbReference type="STRING" id="1802312.A3C06_02400"/>
<keyword evidence="3 7" id="KW-0479">Metal-binding</keyword>
<feature type="binding site" evidence="7">
    <location>
        <position position="106"/>
    </location>
    <ligand>
        <name>Zn(2+)</name>
        <dbReference type="ChEBI" id="CHEBI:29105"/>
        <note>catalytic</note>
    </ligand>
</feature>
<keyword evidence="7" id="KW-0690">Ribosome biogenesis</keyword>
<comment type="subcellular location">
    <subcellularLocation>
        <location evidence="7">Cytoplasm</location>
    </subcellularLocation>
</comment>
<evidence type="ECO:0000256" key="1">
    <source>
        <dbReference type="ARBA" id="ARBA00010875"/>
    </source>
</evidence>
<dbReference type="SUPFAM" id="SSF55486">
    <property type="entry name" value="Metalloproteases ('zincins'), catalytic domain"/>
    <property type="match status" value="1"/>
</dbReference>
<dbReference type="Proteomes" id="UP000177565">
    <property type="component" value="Unassembled WGS sequence"/>
</dbReference>
<name>A0A1G2MSL0_9BACT</name>
<evidence type="ECO:0000256" key="4">
    <source>
        <dbReference type="ARBA" id="ARBA00022759"/>
    </source>
</evidence>
<dbReference type="AlphaFoldDB" id="A0A1G2MSL0"/>
<evidence type="ECO:0000256" key="5">
    <source>
        <dbReference type="ARBA" id="ARBA00022801"/>
    </source>
</evidence>